<dbReference type="PATRIC" id="fig|1449336.4.peg.255"/>
<dbReference type="Pfam" id="PF17668">
    <property type="entry name" value="Acetyltransf_17"/>
    <property type="match status" value="1"/>
</dbReference>
<dbReference type="GO" id="GO:0030649">
    <property type="term" value="P:aminoglycoside antibiotic catabolic process"/>
    <property type="evidence" value="ECO:0007669"/>
    <property type="project" value="TreeGrafter"/>
</dbReference>
<dbReference type="Pfam" id="PF13530">
    <property type="entry name" value="SCP2_2"/>
    <property type="match status" value="1"/>
</dbReference>
<evidence type="ECO:0000313" key="3">
    <source>
        <dbReference type="Proteomes" id="UP000051658"/>
    </source>
</evidence>
<protein>
    <submittedName>
        <fullName evidence="2">GNAT family acetyltraansferase</fullName>
    </submittedName>
</protein>
<dbReference type="AlphaFoldDB" id="A0A0R2I5Q6"/>
<dbReference type="InterPro" id="IPR016181">
    <property type="entry name" value="Acyl_CoA_acyltransferase"/>
</dbReference>
<dbReference type="GeneID" id="89588249"/>
<dbReference type="SUPFAM" id="SSF55729">
    <property type="entry name" value="Acyl-CoA N-acyltransferases (Nat)"/>
    <property type="match status" value="1"/>
</dbReference>
<feature type="domain" description="N-acetyltransferase" evidence="1">
    <location>
        <begin position="2"/>
        <end position="148"/>
    </location>
</feature>
<reference evidence="2 3" key="1">
    <citation type="journal article" date="2015" name="Genome Announc.">
        <title>Expanding the biotechnology potential of lactobacilli through comparative genomics of 213 strains and associated genera.</title>
        <authorList>
            <person name="Sun Z."/>
            <person name="Harris H.M."/>
            <person name="McCann A."/>
            <person name="Guo C."/>
            <person name="Argimon S."/>
            <person name="Zhang W."/>
            <person name="Yang X."/>
            <person name="Jeffery I.B."/>
            <person name="Cooney J.C."/>
            <person name="Kagawa T.F."/>
            <person name="Liu W."/>
            <person name="Song Y."/>
            <person name="Salvetti E."/>
            <person name="Wrobel A."/>
            <person name="Rasinkangas P."/>
            <person name="Parkhill J."/>
            <person name="Rea M.C."/>
            <person name="O'Sullivan O."/>
            <person name="Ritari J."/>
            <person name="Douillard F.P."/>
            <person name="Paul Ross R."/>
            <person name="Yang R."/>
            <person name="Briner A.E."/>
            <person name="Felis G.E."/>
            <person name="de Vos W.M."/>
            <person name="Barrangou R."/>
            <person name="Klaenhammer T.R."/>
            <person name="Caufield P.W."/>
            <person name="Cui Y."/>
            <person name="Zhang H."/>
            <person name="O'Toole P.W."/>
        </authorList>
    </citation>
    <scope>NUCLEOTIDE SEQUENCE [LARGE SCALE GENOMIC DNA]</scope>
    <source>
        <strain evidence="2 3">DSM 20623</strain>
    </source>
</reference>
<dbReference type="SUPFAM" id="SSF55718">
    <property type="entry name" value="SCP-like"/>
    <property type="match status" value="1"/>
</dbReference>
<dbReference type="GO" id="GO:0034069">
    <property type="term" value="F:aminoglycoside N-acetyltransferase activity"/>
    <property type="evidence" value="ECO:0007669"/>
    <property type="project" value="TreeGrafter"/>
</dbReference>
<dbReference type="eggNOG" id="COG4552">
    <property type="taxonomic scope" value="Bacteria"/>
</dbReference>
<gene>
    <name evidence="2" type="ORF">IV74_GL000252</name>
</gene>
<accession>A0A0R2I5Q6</accession>
<dbReference type="InterPro" id="IPR025559">
    <property type="entry name" value="Eis_dom"/>
</dbReference>
<dbReference type="Gene3D" id="3.40.630.30">
    <property type="match status" value="2"/>
</dbReference>
<dbReference type="Proteomes" id="UP000051658">
    <property type="component" value="Unassembled WGS sequence"/>
</dbReference>
<dbReference type="InterPro" id="IPR000182">
    <property type="entry name" value="GNAT_dom"/>
</dbReference>
<dbReference type="InterPro" id="IPR051554">
    <property type="entry name" value="Acetyltransferase_Eis"/>
</dbReference>
<proteinExistence type="predicted"/>
<evidence type="ECO:0000313" key="2">
    <source>
        <dbReference type="EMBL" id="KRN57271.1"/>
    </source>
</evidence>
<comment type="caution">
    <text evidence="2">The sequence shown here is derived from an EMBL/GenBank/DDBJ whole genome shotgun (WGS) entry which is preliminary data.</text>
</comment>
<name>A0A0R2I5Q6_CARDV</name>
<dbReference type="PROSITE" id="PS51186">
    <property type="entry name" value="GNAT"/>
    <property type="match status" value="1"/>
</dbReference>
<sequence length="394" mass="45390">MSDYQVVTAKDRDQMMELAAYAFNQEVTEKRRAVFERLCEESISLGAFQGDVLTSQVMVTPFNVHLHGSVYQMGGIGYVASYPEYRGGGDVAKLMRLSLEKMRAAGMSLSYLAPFSYGFYRKYGFEQVFDRLKLTFEVNELPFTKGTEGTLKRLQWGDALETLKALYEEKNKTAVGPLKRSDWWWDYLMLKHSQRKIGIYYNEEGTATGYVIYEGTGMTFTIHELIYLTKTAYDRLWQFISSHSASFNEFVYFTGTDNNEAYLLSNPRIKQEIVPFMMARIVDLEPFLKNYDFKKGQTGTCYLKVKDESASWNEGVWKLQVSENQTIVSMLENPSKTELECVLSADIQTWTQIFMNYQPIHHLAFYERISGNTTELEQLANLLNTGTPVLADYF</sequence>
<dbReference type="PANTHER" id="PTHR37817:SF1">
    <property type="entry name" value="N-ACETYLTRANSFERASE EIS"/>
    <property type="match status" value="1"/>
</dbReference>
<dbReference type="Gene3D" id="3.30.1050.10">
    <property type="entry name" value="SCP2 sterol-binding domain"/>
    <property type="match status" value="1"/>
</dbReference>
<evidence type="ECO:0000259" key="1">
    <source>
        <dbReference type="PROSITE" id="PS51186"/>
    </source>
</evidence>
<organism evidence="2 3">
    <name type="scientific">Carnobacterium divergens DSM 20623</name>
    <dbReference type="NCBI Taxonomy" id="1449336"/>
    <lineage>
        <taxon>Bacteria</taxon>
        <taxon>Bacillati</taxon>
        <taxon>Bacillota</taxon>
        <taxon>Bacilli</taxon>
        <taxon>Lactobacillales</taxon>
        <taxon>Carnobacteriaceae</taxon>
        <taxon>Carnobacterium</taxon>
    </lineage>
</organism>
<dbReference type="InterPro" id="IPR041380">
    <property type="entry name" value="Acetyltransf_17"/>
</dbReference>
<dbReference type="PANTHER" id="PTHR37817">
    <property type="entry name" value="N-ACETYLTRANSFERASE EIS"/>
    <property type="match status" value="1"/>
</dbReference>
<keyword evidence="3" id="KW-1185">Reference proteome</keyword>
<dbReference type="InterPro" id="IPR036527">
    <property type="entry name" value="SCP2_sterol-bd_dom_sf"/>
</dbReference>
<dbReference type="Pfam" id="PF13527">
    <property type="entry name" value="Acetyltransf_9"/>
    <property type="match status" value="1"/>
</dbReference>
<dbReference type="EMBL" id="JQBS01000007">
    <property type="protein sequence ID" value="KRN57271.1"/>
    <property type="molecule type" value="Genomic_DNA"/>
</dbReference>
<dbReference type="RefSeq" id="WP_034571188.1">
    <property type="nucleotide sequence ID" value="NZ_JQBS01000007.1"/>
</dbReference>